<feature type="compositionally biased region" description="Polar residues" evidence="1">
    <location>
        <begin position="16"/>
        <end position="28"/>
    </location>
</feature>
<dbReference type="HOGENOM" id="CLU_2210883_0_0_1"/>
<proteinExistence type="predicted"/>
<evidence type="ECO:0000256" key="1">
    <source>
        <dbReference type="SAM" id="MobiDB-lite"/>
    </source>
</evidence>
<gene>
    <name evidence="2" type="ORF">PDE_06436</name>
</gene>
<feature type="region of interest" description="Disordered" evidence="1">
    <location>
        <begin position="1"/>
        <end position="28"/>
    </location>
</feature>
<evidence type="ECO:0000313" key="2">
    <source>
        <dbReference type="EMBL" id="EPS31481.1"/>
    </source>
</evidence>
<organism evidence="2 3">
    <name type="scientific">Penicillium oxalicum (strain 114-2 / CGMCC 5302)</name>
    <name type="common">Penicillium decumbens</name>
    <dbReference type="NCBI Taxonomy" id="933388"/>
    <lineage>
        <taxon>Eukaryota</taxon>
        <taxon>Fungi</taxon>
        <taxon>Dikarya</taxon>
        <taxon>Ascomycota</taxon>
        <taxon>Pezizomycotina</taxon>
        <taxon>Eurotiomycetes</taxon>
        <taxon>Eurotiomycetidae</taxon>
        <taxon>Eurotiales</taxon>
        <taxon>Aspergillaceae</taxon>
        <taxon>Penicillium</taxon>
    </lineage>
</organism>
<name>S7ZS05_PENO1</name>
<feature type="region of interest" description="Disordered" evidence="1">
    <location>
        <begin position="42"/>
        <end position="70"/>
    </location>
</feature>
<accession>S7ZS05</accession>
<dbReference type="Proteomes" id="UP000019376">
    <property type="component" value="Unassembled WGS sequence"/>
</dbReference>
<protein>
    <submittedName>
        <fullName evidence="2">Uncharacterized protein</fullName>
    </submittedName>
</protein>
<evidence type="ECO:0000313" key="3">
    <source>
        <dbReference type="Proteomes" id="UP000019376"/>
    </source>
</evidence>
<sequence>MQRRYKSRYPERQNKTSRQNYSKHSTLHGSSIFVTYPTANLQDSGKGVSSAGDQTTQEDGESHRESNMVKRSEVARIISAKKIDSGSITTGEESSIENQLWNLYFPA</sequence>
<reference evidence="2 3" key="1">
    <citation type="journal article" date="2013" name="PLoS ONE">
        <title>Genomic and secretomic analyses reveal unique features of the lignocellulolytic enzyme system of Penicillium decumbens.</title>
        <authorList>
            <person name="Liu G."/>
            <person name="Zhang L."/>
            <person name="Wei X."/>
            <person name="Zou G."/>
            <person name="Qin Y."/>
            <person name="Ma L."/>
            <person name="Li J."/>
            <person name="Zheng H."/>
            <person name="Wang S."/>
            <person name="Wang C."/>
            <person name="Xun L."/>
            <person name="Zhao G.-P."/>
            <person name="Zhou Z."/>
            <person name="Qu Y."/>
        </authorList>
    </citation>
    <scope>NUCLEOTIDE SEQUENCE [LARGE SCALE GENOMIC DNA]</scope>
    <source>
        <strain evidence="3">114-2 / CGMCC 5302</strain>
    </source>
</reference>
<dbReference type="AlphaFoldDB" id="S7ZS05"/>
<dbReference type="EMBL" id="KB644413">
    <property type="protein sequence ID" value="EPS31481.1"/>
    <property type="molecule type" value="Genomic_DNA"/>
</dbReference>
<keyword evidence="3" id="KW-1185">Reference proteome</keyword>
<feature type="compositionally biased region" description="Basic and acidic residues" evidence="1">
    <location>
        <begin position="60"/>
        <end position="70"/>
    </location>
</feature>